<protein>
    <recommendedName>
        <fullName evidence="1">Ig-like domain-containing protein</fullName>
    </recommendedName>
</protein>
<proteinExistence type="predicted"/>
<accession>A0ABY7DSY8</accession>
<dbReference type="InterPro" id="IPR007110">
    <property type="entry name" value="Ig-like_dom"/>
</dbReference>
<evidence type="ECO:0000259" key="1">
    <source>
        <dbReference type="PROSITE" id="PS50835"/>
    </source>
</evidence>
<dbReference type="EMBL" id="CP111014">
    <property type="protein sequence ID" value="WAR00838.1"/>
    <property type="molecule type" value="Genomic_DNA"/>
</dbReference>
<keyword evidence="3" id="KW-1185">Reference proteome</keyword>
<evidence type="ECO:0000313" key="3">
    <source>
        <dbReference type="Proteomes" id="UP001164746"/>
    </source>
</evidence>
<organism evidence="2 3">
    <name type="scientific">Mya arenaria</name>
    <name type="common">Soft-shell clam</name>
    <dbReference type="NCBI Taxonomy" id="6604"/>
    <lineage>
        <taxon>Eukaryota</taxon>
        <taxon>Metazoa</taxon>
        <taxon>Spiralia</taxon>
        <taxon>Lophotrochozoa</taxon>
        <taxon>Mollusca</taxon>
        <taxon>Bivalvia</taxon>
        <taxon>Autobranchia</taxon>
        <taxon>Heteroconchia</taxon>
        <taxon>Euheterodonta</taxon>
        <taxon>Imparidentia</taxon>
        <taxon>Neoheterodontei</taxon>
        <taxon>Myida</taxon>
        <taxon>Myoidea</taxon>
        <taxon>Myidae</taxon>
        <taxon>Mya</taxon>
    </lineage>
</organism>
<sequence length="252" mass="28071">MEHLSLLQVVWRRMNEDFPLTIGKVTFSQVDDMSVQHTELTATTSAWDLLIKNVKPSHAGLYECQVSANHLIAQYVTLNVIEKSSMQPGKKSSKISGVATYSETGTIHVVPELRIIGNNYVNMGSLLHLICNATGALRTPEAVDWFYEGNRIDQSDSRWQGRVEILKHESFEGRYYVSELIVDKTDMGDNGDYVCRSSDLAVNTVKDNLTIRGSGKDAQSESIRTNPASSAFPVYIEPLPVLTYAIIALVWS</sequence>
<dbReference type="InterPro" id="IPR003599">
    <property type="entry name" value="Ig_sub"/>
</dbReference>
<dbReference type="InterPro" id="IPR013783">
    <property type="entry name" value="Ig-like_fold"/>
</dbReference>
<evidence type="ECO:0000313" key="2">
    <source>
        <dbReference type="EMBL" id="WAR00838.1"/>
    </source>
</evidence>
<dbReference type="SUPFAM" id="SSF48726">
    <property type="entry name" value="Immunoglobulin"/>
    <property type="match status" value="2"/>
</dbReference>
<dbReference type="InterPro" id="IPR036179">
    <property type="entry name" value="Ig-like_dom_sf"/>
</dbReference>
<dbReference type="PANTHER" id="PTHR23279:SF36">
    <property type="entry name" value="DEFECTIVE PROBOSCIS EXTENSION RESPONSE 9, ISOFORM A"/>
    <property type="match status" value="1"/>
</dbReference>
<dbReference type="Gene3D" id="2.60.40.10">
    <property type="entry name" value="Immunoglobulins"/>
    <property type="match status" value="2"/>
</dbReference>
<dbReference type="InterPro" id="IPR013151">
    <property type="entry name" value="Immunoglobulin_dom"/>
</dbReference>
<feature type="domain" description="Ig-like" evidence="1">
    <location>
        <begin position="111"/>
        <end position="212"/>
    </location>
</feature>
<dbReference type="PROSITE" id="PS50835">
    <property type="entry name" value="IG_LIKE"/>
    <property type="match status" value="1"/>
</dbReference>
<dbReference type="PANTHER" id="PTHR23279">
    <property type="entry name" value="DEFECTIVE PROBOSCIS EXTENSION RESPONSE DPR -RELATED"/>
    <property type="match status" value="1"/>
</dbReference>
<dbReference type="Pfam" id="PF00047">
    <property type="entry name" value="ig"/>
    <property type="match status" value="1"/>
</dbReference>
<name>A0ABY7DSY8_MYAAR</name>
<dbReference type="InterPro" id="IPR037448">
    <property type="entry name" value="Zig-8"/>
</dbReference>
<dbReference type="SMART" id="SM00409">
    <property type="entry name" value="IG"/>
    <property type="match status" value="2"/>
</dbReference>
<dbReference type="Proteomes" id="UP001164746">
    <property type="component" value="Chromosome 3"/>
</dbReference>
<gene>
    <name evidence="2" type="ORF">MAR_025210</name>
</gene>
<reference evidence="2" key="1">
    <citation type="submission" date="2022-11" db="EMBL/GenBank/DDBJ databases">
        <title>Centuries of genome instability and evolution in soft-shell clam transmissible cancer (bioRxiv).</title>
        <authorList>
            <person name="Hart S.F.M."/>
            <person name="Yonemitsu M.A."/>
            <person name="Giersch R.M."/>
            <person name="Beal B.F."/>
            <person name="Arriagada G."/>
            <person name="Davis B.W."/>
            <person name="Ostrander E.A."/>
            <person name="Goff S.P."/>
            <person name="Metzger M.J."/>
        </authorList>
    </citation>
    <scope>NUCLEOTIDE SEQUENCE</scope>
    <source>
        <strain evidence="2">MELC-2E11</strain>
        <tissue evidence="2">Siphon/mantle</tissue>
    </source>
</reference>